<organism evidence="2 3">
    <name type="scientific">Cupriavidus respiraculi</name>
    <dbReference type="NCBI Taxonomy" id="195930"/>
    <lineage>
        <taxon>Bacteria</taxon>
        <taxon>Pseudomonadati</taxon>
        <taxon>Pseudomonadota</taxon>
        <taxon>Betaproteobacteria</taxon>
        <taxon>Burkholderiales</taxon>
        <taxon>Burkholderiaceae</taxon>
        <taxon>Cupriavidus</taxon>
    </lineage>
</organism>
<evidence type="ECO:0000313" key="3">
    <source>
        <dbReference type="Proteomes" id="UP000721236"/>
    </source>
</evidence>
<keyword evidence="3" id="KW-1185">Reference proteome</keyword>
<sequence>MRVRDICALTRLARTVERAEPVFHAASHVVIAAALVLPQCAHAQGVGGIGSGVTDLLKMVANLVVFEWGYYLGIILLAFQGYRWKTGRCDLMELGRWAFGIILVFFAPNIVTEFRGRAGGI</sequence>
<dbReference type="InterPro" id="IPR007039">
    <property type="entry name" value="TrbC/VirB2"/>
</dbReference>
<dbReference type="Pfam" id="PF04956">
    <property type="entry name" value="TrbC"/>
    <property type="match status" value="1"/>
</dbReference>
<protein>
    <submittedName>
        <fullName evidence="2">Uncharacterized protein</fullName>
    </submittedName>
</protein>
<dbReference type="EMBL" id="CAJZAH010000010">
    <property type="protein sequence ID" value="CAG9183979.1"/>
    <property type="molecule type" value="Genomic_DNA"/>
</dbReference>
<feature type="transmembrane region" description="Helical" evidence="1">
    <location>
        <begin position="59"/>
        <end position="82"/>
    </location>
</feature>
<feature type="transmembrane region" description="Helical" evidence="1">
    <location>
        <begin position="94"/>
        <end position="111"/>
    </location>
</feature>
<accession>A0ABN7ZE78</accession>
<comment type="caution">
    <text evidence="2">The sequence shown here is derived from an EMBL/GenBank/DDBJ whole genome shotgun (WGS) entry which is preliminary data.</text>
</comment>
<reference evidence="2 3" key="1">
    <citation type="submission" date="2021-08" db="EMBL/GenBank/DDBJ databases">
        <authorList>
            <person name="Peeters C."/>
        </authorList>
    </citation>
    <scope>NUCLEOTIDE SEQUENCE [LARGE SCALE GENOMIC DNA]</scope>
    <source>
        <strain evidence="2 3">LMG 21510</strain>
    </source>
</reference>
<evidence type="ECO:0000256" key="1">
    <source>
        <dbReference type="SAM" id="Phobius"/>
    </source>
</evidence>
<dbReference type="Proteomes" id="UP000721236">
    <property type="component" value="Unassembled WGS sequence"/>
</dbReference>
<name>A0ABN7ZE78_9BURK</name>
<gene>
    <name evidence="2" type="ORF">LMG21510_04993</name>
</gene>
<dbReference type="RefSeq" id="WP_222208814.1">
    <property type="nucleotide sequence ID" value="NZ_CAJZAH010000010.1"/>
</dbReference>
<keyword evidence="1" id="KW-0812">Transmembrane</keyword>
<keyword evidence="1" id="KW-0472">Membrane</keyword>
<feature type="transmembrane region" description="Helical" evidence="1">
    <location>
        <begin position="21"/>
        <end position="39"/>
    </location>
</feature>
<evidence type="ECO:0000313" key="2">
    <source>
        <dbReference type="EMBL" id="CAG9183979.1"/>
    </source>
</evidence>
<proteinExistence type="predicted"/>
<keyword evidence="1" id="KW-1133">Transmembrane helix</keyword>